<evidence type="ECO:0000313" key="2">
    <source>
        <dbReference type="EMBL" id="GAX60918.1"/>
    </source>
</evidence>
<dbReference type="AlphaFoldDB" id="A0A286TYI0"/>
<dbReference type="Pfam" id="PF22763">
    <property type="entry name" value="NrS1-1_pol-like_HBD"/>
    <property type="match status" value="1"/>
</dbReference>
<proteinExistence type="predicted"/>
<keyword evidence="3" id="KW-1185">Reference proteome</keyword>
<accession>A0A286TYI0</accession>
<dbReference type="EMBL" id="BAOS01000015">
    <property type="protein sequence ID" value="GAX60918.1"/>
    <property type="molecule type" value="Genomic_DNA"/>
</dbReference>
<organism evidence="2 3">
    <name type="scientific">Candidatus Scalindua japonica</name>
    <dbReference type="NCBI Taxonomy" id="1284222"/>
    <lineage>
        <taxon>Bacteria</taxon>
        <taxon>Pseudomonadati</taxon>
        <taxon>Planctomycetota</taxon>
        <taxon>Candidatus Brocadiia</taxon>
        <taxon>Candidatus Brocadiales</taxon>
        <taxon>Candidatus Scalinduaceae</taxon>
        <taxon>Candidatus Scalindua</taxon>
    </lineage>
</organism>
<dbReference type="InterPro" id="IPR054468">
    <property type="entry name" value="NrSPol-like_HBD"/>
</dbReference>
<sequence>MNQLELNKSTLFPENIPEELKTLNQWVVYRLEKKPGREKPTKPLYQANGKKASSTNPETWCTFEHALEAFQKKNFYGIGFVFTKNDQYTGIDFDDCINPETKTIKPWAKEWIEKFESYTEYSPSRTGTHTIVRGKIPSETGIKKGDYEIYDHARYFTFTGDIIDTKYSHIEARQDVVNELTLFLTSTSKTNKEDISTSEGYELSNKEIEGIISKAKAATNGKKFTKLFDGQWDEVGYPSQSEADLALCNQLAYWTNGNPVAIDQLFRQSKLCLEKWERDDYRDNTIQKAMEQCQQQTKNGIQGSSGSNKVATGIPIIHIADIEHKPVEFQIDRIWPIKSVGVMAGQPGVCKTWLALEIAVSIASGTKLFDRHQCEKGKVLVFNAEDDPATITRPRIAAFACHKNLKIRDLDLNLLNIPSIFIDDRDTKDRFEITVSKYKPDIIILDPLRNVHSLDEDNATDMLKLLHFLREINRKYSCSILLVCHDKKRGNDNGTDRASKVRGSNALVGWRDNAIFLDKDKEGMIRVEIYNRACLSIPPFFIKLMTKDDEKGNLKTATLEMTSRNQTELKKEQEDLSKIKKIITDSKSPISRNKIVEEAGMNKAKCLKLVKILLEREEIKEMPNKRLVINEAPITTN</sequence>
<evidence type="ECO:0000313" key="3">
    <source>
        <dbReference type="Proteomes" id="UP000218542"/>
    </source>
</evidence>
<evidence type="ECO:0000259" key="1">
    <source>
        <dbReference type="Pfam" id="PF22763"/>
    </source>
</evidence>
<dbReference type="Proteomes" id="UP000218542">
    <property type="component" value="Unassembled WGS sequence"/>
</dbReference>
<reference evidence="3" key="1">
    <citation type="journal article" date="2017" name="Environ. Microbiol. Rep.">
        <title>Genetic Diversity of Marine Anaerobic Ammonium-Oxidizing Bacteria as Revealed by Genomic and Proteomic Analyses of 'Candidatus Scalindua japonica'.</title>
        <authorList>
            <person name="Oshiki M."/>
            <person name="Mizuto K."/>
            <person name="Kimura Z."/>
            <person name="Kindaichi T."/>
            <person name="Satoh H."/>
            <person name="Okabe S."/>
        </authorList>
    </citation>
    <scope>NUCLEOTIDE SEQUENCE [LARGE SCALE GENOMIC DNA]</scope>
    <source>
        <strain evidence="3">husup-a2</strain>
    </source>
</reference>
<dbReference type="Gene3D" id="3.40.50.300">
    <property type="entry name" value="P-loop containing nucleotide triphosphate hydrolases"/>
    <property type="match status" value="1"/>
</dbReference>
<protein>
    <recommendedName>
        <fullName evidence="1">NrS-1 polymerase-like HBD domain-containing protein</fullName>
    </recommendedName>
</protein>
<feature type="domain" description="NrS-1 polymerase-like HBD" evidence="1">
    <location>
        <begin position="240"/>
        <end position="295"/>
    </location>
</feature>
<dbReference type="RefSeq" id="WP_096894313.1">
    <property type="nucleotide sequence ID" value="NZ_BAOS01000015.1"/>
</dbReference>
<dbReference type="Pfam" id="PF13481">
    <property type="entry name" value="AAA_25"/>
    <property type="match status" value="1"/>
</dbReference>
<gene>
    <name evidence="2" type="ORF">SCALIN_C15_0060</name>
</gene>
<dbReference type="OrthoDB" id="287530at2"/>
<dbReference type="InterPro" id="IPR027417">
    <property type="entry name" value="P-loop_NTPase"/>
</dbReference>
<name>A0A286TYI0_9BACT</name>
<dbReference type="SUPFAM" id="SSF52540">
    <property type="entry name" value="P-loop containing nucleoside triphosphate hydrolases"/>
    <property type="match status" value="1"/>
</dbReference>
<comment type="caution">
    <text evidence="2">The sequence shown here is derived from an EMBL/GenBank/DDBJ whole genome shotgun (WGS) entry which is preliminary data.</text>
</comment>